<dbReference type="AlphaFoldDB" id="A0A7V8FNB1"/>
<feature type="transmembrane region" description="Helical" evidence="1">
    <location>
        <begin position="97"/>
        <end position="118"/>
    </location>
</feature>
<organism evidence="2 3">
    <name type="scientific">Paracidovorax wautersii</name>
    <dbReference type="NCBI Taxonomy" id="1177982"/>
    <lineage>
        <taxon>Bacteria</taxon>
        <taxon>Pseudomonadati</taxon>
        <taxon>Pseudomonadota</taxon>
        <taxon>Betaproteobacteria</taxon>
        <taxon>Burkholderiales</taxon>
        <taxon>Comamonadaceae</taxon>
        <taxon>Paracidovorax</taxon>
    </lineage>
</organism>
<feature type="transmembrane region" description="Helical" evidence="1">
    <location>
        <begin position="148"/>
        <end position="171"/>
    </location>
</feature>
<comment type="caution">
    <text evidence="2">The sequence shown here is derived from an EMBL/GenBank/DDBJ whole genome shotgun (WGS) entry which is preliminary data.</text>
</comment>
<keyword evidence="1" id="KW-1133">Transmembrane helix</keyword>
<keyword evidence="1" id="KW-0812">Transmembrane</keyword>
<evidence type="ECO:0000313" key="2">
    <source>
        <dbReference type="EMBL" id="KAF1020794.1"/>
    </source>
</evidence>
<dbReference type="EMBL" id="WNDQ01000030">
    <property type="protein sequence ID" value="KAF1020794.1"/>
    <property type="molecule type" value="Genomic_DNA"/>
</dbReference>
<dbReference type="InterPro" id="IPR047798">
    <property type="entry name" value="BPSS1780-like"/>
</dbReference>
<evidence type="ECO:0008006" key="4">
    <source>
        <dbReference type="Google" id="ProtNLM"/>
    </source>
</evidence>
<proteinExistence type="predicted"/>
<feature type="transmembrane region" description="Helical" evidence="1">
    <location>
        <begin position="33"/>
        <end position="61"/>
    </location>
</feature>
<name>A0A7V8FNB1_9BURK</name>
<feature type="transmembrane region" description="Helical" evidence="1">
    <location>
        <begin position="192"/>
        <end position="218"/>
    </location>
</feature>
<protein>
    <recommendedName>
        <fullName evidence="4">Transmembrane protein</fullName>
    </recommendedName>
</protein>
<accession>A0A7V8FNB1</accession>
<feature type="transmembrane region" description="Helical" evidence="1">
    <location>
        <begin position="224"/>
        <end position="252"/>
    </location>
</feature>
<dbReference type="Proteomes" id="UP000461670">
    <property type="component" value="Unassembled WGS sequence"/>
</dbReference>
<sequence length="261" mass="27661">MKLNLVPARAGFAWIREGAQTFFRNPLALSSTFVLFMIVLTVLSIFSIAGSIAALVLLPAATLTMMSATRMVAESPLLVPGVIGRALADVRGSIRSLLVLGLLYAAGYLLIMGISYLIDGGALARLLLIGGGLSPELVQQPGFATATWVTAILSLPLSLMFWHAPGLLHWYQVPPAKALFFSLVACMRNWKAYALFMLGWMGILLALNIGVLLLGILLSSLGGGAVVTVVLGTFSTAAMLVTGAIFLCSAYFPLRDSFIPS</sequence>
<dbReference type="NCBIfam" id="NF041043">
    <property type="entry name" value="BPSS1780_fam"/>
    <property type="match status" value="1"/>
</dbReference>
<evidence type="ECO:0000256" key="1">
    <source>
        <dbReference type="SAM" id="Phobius"/>
    </source>
</evidence>
<evidence type="ECO:0000313" key="3">
    <source>
        <dbReference type="Proteomes" id="UP000461670"/>
    </source>
</evidence>
<gene>
    <name evidence="2" type="ORF">GAK30_02289</name>
</gene>
<reference evidence="3" key="1">
    <citation type="journal article" date="2020" name="MBio">
        <title>Horizontal gene transfer to a defensive symbiont with a reduced genome amongst a multipartite beetle microbiome.</title>
        <authorList>
            <person name="Waterworth S.C."/>
            <person name="Florez L.V."/>
            <person name="Rees E.R."/>
            <person name="Hertweck C."/>
            <person name="Kaltenpoth M."/>
            <person name="Kwan J.C."/>
        </authorList>
    </citation>
    <scope>NUCLEOTIDE SEQUENCE [LARGE SCALE GENOMIC DNA]</scope>
</reference>
<keyword evidence="1" id="KW-0472">Membrane</keyword>